<proteinExistence type="inferred from homology"/>
<dbReference type="PANTHER" id="PTHR30465">
    <property type="entry name" value="INNER MEMBRANE ABC TRANSPORTER"/>
    <property type="match status" value="1"/>
</dbReference>
<dbReference type="AlphaFoldDB" id="A0A127EGY6"/>
<feature type="transmembrane region" description="Helical" evidence="7">
    <location>
        <begin position="101"/>
        <end position="122"/>
    </location>
</feature>
<dbReference type="EMBL" id="CP010994">
    <property type="protein sequence ID" value="AMN35214.1"/>
    <property type="molecule type" value="Genomic_DNA"/>
</dbReference>
<protein>
    <submittedName>
        <fullName evidence="9">Peptide ABC transporter permease</fullName>
    </submittedName>
</protein>
<evidence type="ECO:0000256" key="6">
    <source>
        <dbReference type="ARBA" id="ARBA00023136"/>
    </source>
</evidence>
<reference evidence="9 10" key="1">
    <citation type="journal article" date="2016" name="PLoS ONE">
        <title>Plasmid Characterization and Chromosome Analysis of Two netF+ Clostridium perfringens Isolates Associated with Foal and Canine Necrotizing Enteritis.</title>
        <authorList>
            <person name="Mehdizadeh Gohari I."/>
            <person name="Kropinski A.M."/>
            <person name="Weese S.J."/>
            <person name="Parreira V.R."/>
            <person name="Whitehead A.E."/>
            <person name="Boerlin P."/>
            <person name="Prescott J.F."/>
        </authorList>
    </citation>
    <scope>NUCLEOTIDE SEQUENCE [LARGE SCALE GENOMIC DNA]</scope>
    <source>
        <strain evidence="9 10">JP838</strain>
    </source>
</reference>
<dbReference type="SUPFAM" id="SSF161098">
    <property type="entry name" value="MetI-like"/>
    <property type="match status" value="1"/>
</dbReference>
<dbReference type="GO" id="GO:0055085">
    <property type="term" value="P:transmembrane transport"/>
    <property type="evidence" value="ECO:0007669"/>
    <property type="project" value="InterPro"/>
</dbReference>
<evidence type="ECO:0000256" key="1">
    <source>
        <dbReference type="ARBA" id="ARBA00004651"/>
    </source>
</evidence>
<keyword evidence="6 7" id="KW-0472">Membrane</keyword>
<evidence type="ECO:0000256" key="2">
    <source>
        <dbReference type="ARBA" id="ARBA00022448"/>
    </source>
</evidence>
<dbReference type="PROSITE" id="PS50928">
    <property type="entry name" value="ABC_TM1"/>
    <property type="match status" value="1"/>
</dbReference>
<organism evidence="9 10">
    <name type="scientific">Clostridium perfringens</name>
    <dbReference type="NCBI Taxonomy" id="1502"/>
    <lineage>
        <taxon>Bacteria</taxon>
        <taxon>Bacillati</taxon>
        <taxon>Bacillota</taxon>
        <taxon>Clostridia</taxon>
        <taxon>Eubacteriales</taxon>
        <taxon>Clostridiaceae</taxon>
        <taxon>Clostridium</taxon>
    </lineage>
</organism>
<keyword evidence="3" id="KW-1003">Cell membrane</keyword>
<evidence type="ECO:0000259" key="8">
    <source>
        <dbReference type="PROSITE" id="PS50928"/>
    </source>
</evidence>
<dbReference type="Proteomes" id="UP000070260">
    <property type="component" value="Chromosome"/>
</dbReference>
<dbReference type="Pfam" id="PF19300">
    <property type="entry name" value="BPD_transp_1_N"/>
    <property type="match status" value="1"/>
</dbReference>
<evidence type="ECO:0000256" key="5">
    <source>
        <dbReference type="ARBA" id="ARBA00022989"/>
    </source>
</evidence>
<keyword evidence="4 7" id="KW-0812">Transmembrane</keyword>
<dbReference type="CDD" id="cd06261">
    <property type="entry name" value="TM_PBP2"/>
    <property type="match status" value="1"/>
</dbReference>
<dbReference type="Gene3D" id="1.10.3720.10">
    <property type="entry name" value="MetI-like"/>
    <property type="match status" value="1"/>
</dbReference>
<dbReference type="OrthoDB" id="9773221at2"/>
<comment type="similarity">
    <text evidence="7">Belongs to the binding-protein-dependent transport system permease family.</text>
</comment>
<keyword evidence="5 7" id="KW-1133">Transmembrane helix</keyword>
<keyword evidence="2 7" id="KW-0813">Transport</keyword>
<sequence length="315" mass="34382">MVKYLLKRLALMIVTLFVIITATFFLMNSMPGNPITSQAKKLPKEVAKNMEIKYGLDKPVNERYVIYMKNLLKGDLGDSFVTPGTGVEDKLKDNFPASARIGLQSVAFGLVIGVLLGILAGFKKETPVDYVVMFIAILGVSIPSFVLATLIQLTIGGTDGIPIAGWYDSSMQFIEQFKFTILPTIALSFAGIATYARYMRASVLEVISQDYILTAKAKGLSSFAISIKHILRNAILPIITILGPQIATIITGTVVIEKIFAIPGIGNALIDAIYAKDYNIIMGLTVFFSALYILSILIVDILYSVIDPRIKIDGK</sequence>
<dbReference type="Pfam" id="PF00528">
    <property type="entry name" value="BPD_transp_1"/>
    <property type="match status" value="1"/>
</dbReference>
<dbReference type="InterPro" id="IPR045621">
    <property type="entry name" value="BPD_transp_1_N"/>
</dbReference>
<dbReference type="GO" id="GO:0005886">
    <property type="term" value="C:plasma membrane"/>
    <property type="evidence" value="ECO:0007669"/>
    <property type="project" value="UniProtKB-SubCell"/>
</dbReference>
<evidence type="ECO:0000256" key="7">
    <source>
        <dbReference type="RuleBase" id="RU363032"/>
    </source>
</evidence>
<feature type="transmembrane region" description="Helical" evidence="7">
    <location>
        <begin position="177"/>
        <end position="196"/>
    </location>
</feature>
<dbReference type="PANTHER" id="PTHR30465:SF74">
    <property type="entry name" value="OLIGOPEPTIDE TRANSPORT SYSTEM PERMEASE PROTEIN OPPB"/>
    <property type="match status" value="1"/>
</dbReference>
<dbReference type="PATRIC" id="fig|1502.177.peg.1089"/>
<feature type="transmembrane region" description="Helical" evidence="7">
    <location>
        <begin position="280"/>
        <end position="306"/>
    </location>
</feature>
<feature type="transmembrane region" description="Helical" evidence="7">
    <location>
        <begin position="134"/>
        <end position="157"/>
    </location>
</feature>
<gene>
    <name evidence="9" type="ORF">JFP838_05430</name>
</gene>
<accession>A0A127EGY6</accession>
<name>A0A127EGY6_CLOPF</name>
<evidence type="ECO:0000313" key="9">
    <source>
        <dbReference type="EMBL" id="AMN35214.1"/>
    </source>
</evidence>
<dbReference type="InterPro" id="IPR035906">
    <property type="entry name" value="MetI-like_sf"/>
</dbReference>
<dbReference type="RefSeq" id="WP_061427090.1">
    <property type="nucleotide sequence ID" value="NZ_CATNZO010000001.1"/>
</dbReference>
<dbReference type="InterPro" id="IPR000515">
    <property type="entry name" value="MetI-like"/>
</dbReference>
<evidence type="ECO:0000313" key="10">
    <source>
        <dbReference type="Proteomes" id="UP000070260"/>
    </source>
</evidence>
<feature type="transmembrane region" description="Helical" evidence="7">
    <location>
        <begin position="9"/>
        <end position="27"/>
    </location>
</feature>
<feature type="transmembrane region" description="Helical" evidence="7">
    <location>
        <begin position="234"/>
        <end position="260"/>
    </location>
</feature>
<feature type="domain" description="ABC transmembrane type-1" evidence="8">
    <location>
        <begin position="95"/>
        <end position="303"/>
    </location>
</feature>
<evidence type="ECO:0000256" key="3">
    <source>
        <dbReference type="ARBA" id="ARBA00022475"/>
    </source>
</evidence>
<evidence type="ECO:0000256" key="4">
    <source>
        <dbReference type="ARBA" id="ARBA00022692"/>
    </source>
</evidence>
<comment type="subcellular location">
    <subcellularLocation>
        <location evidence="1 7">Cell membrane</location>
        <topology evidence="1 7">Multi-pass membrane protein</topology>
    </subcellularLocation>
</comment>